<dbReference type="PANTHER" id="PTHR44196">
    <property type="entry name" value="DEHYDROGENASE/REDUCTASE SDR FAMILY MEMBER 7B"/>
    <property type="match status" value="1"/>
</dbReference>
<dbReference type="EMBL" id="BAAARK010000029">
    <property type="protein sequence ID" value="GAA2682156.1"/>
    <property type="molecule type" value="Genomic_DNA"/>
</dbReference>
<reference evidence="4 5" key="1">
    <citation type="journal article" date="2019" name="Int. J. Syst. Evol. Microbiol.">
        <title>The Global Catalogue of Microorganisms (GCM) 10K type strain sequencing project: providing services to taxonomists for standard genome sequencing and annotation.</title>
        <authorList>
            <consortium name="The Broad Institute Genomics Platform"/>
            <consortium name="The Broad Institute Genome Sequencing Center for Infectious Disease"/>
            <person name="Wu L."/>
            <person name="Ma J."/>
        </authorList>
    </citation>
    <scope>NUCLEOTIDE SEQUENCE [LARGE SCALE GENOMIC DNA]</scope>
    <source>
        <strain evidence="4 5">JCM 16374</strain>
    </source>
</reference>
<evidence type="ECO:0000256" key="2">
    <source>
        <dbReference type="ARBA" id="ARBA00023002"/>
    </source>
</evidence>
<evidence type="ECO:0000256" key="3">
    <source>
        <dbReference type="SAM" id="MobiDB-lite"/>
    </source>
</evidence>
<dbReference type="Pfam" id="PF00106">
    <property type="entry name" value="adh_short"/>
    <property type="match status" value="1"/>
</dbReference>
<dbReference type="RefSeq" id="WP_344582368.1">
    <property type="nucleotide sequence ID" value="NZ_BAAARK010000029.1"/>
</dbReference>
<feature type="region of interest" description="Disordered" evidence="3">
    <location>
        <begin position="227"/>
        <end position="270"/>
    </location>
</feature>
<accession>A0ABN3SQZ8</accession>
<name>A0ABN3SQZ8_9ACTN</name>
<evidence type="ECO:0000313" key="5">
    <source>
        <dbReference type="Proteomes" id="UP001500994"/>
    </source>
</evidence>
<keyword evidence="5" id="KW-1185">Reference proteome</keyword>
<dbReference type="Gene3D" id="3.40.50.720">
    <property type="entry name" value="NAD(P)-binding Rossmann-like Domain"/>
    <property type="match status" value="1"/>
</dbReference>
<evidence type="ECO:0008006" key="6">
    <source>
        <dbReference type="Google" id="ProtNLM"/>
    </source>
</evidence>
<keyword evidence="2" id="KW-0560">Oxidoreductase</keyword>
<dbReference type="Proteomes" id="UP001500994">
    <property type="component" value="Unassembled WGS sequence"/>
</dbReference>
<dbReference type="InterPro" id="IPR002347">
    <property type="entry name" value="SDR_fam"/>
</dbReference>
<dbReference type="PANTHER" id="PTHR44196:SF1">
    <property type="entry name" value="DEHYDROGENASE_REDUCTASE SDR FAMILY MEMBER 7B"/>
    <property type="match status" value="1"/>
</dbReference>
<dbReference type="PRINTS" id="PR00081">
    <property type="entry name" value="GDHRDH"/>
</dbReference>
<organism evidence="4 5">
    <name type="scientific">Streptomyces lunalinharesii</name>
    <dbReference type="NCBI Taxonomy" id="333384"/>
    <lineage>
        <taxon>Bacteria</taxon>
        <taxon>Bacillati</taxon>
        <taxon>Actinomycetota</taxon>
        <taxon>Actinomycetes</taxon>
        <taxon>Kitasatosporales</taxon>
        <taxon>Streptomycetaceae</taxon>
        <taxon>Streptomyces</taxon>
    </lineage>
</organism>
<evidence type="ECO:0000313" key="4">
    <source>
        <dbReference type="EMBL" id="GAA2682156.1"/>
    </source>
</evidence>
<protein>
    <recommendedName>
        <fullName evidence="6">Short-chain dehydrogenase</fullName>
    </recommendedName>
</protein>
<sequence>MSPPTSATPPVPERFRGAAVIGGTHGLGRALALAAHDRGLRTVVYGRTAETLTDDGLLPRHLDLCDPRSVQDTPVELPTPCYVLWVAGAFLKKTLADTTEDEVEQLTRLLFTGPVNFLRRLLAAAGGPVHLITVASSSSWKRRERESLYCGLKAAQATFVRNLVPELLAAHPENRVTLVNPGGLAVPDFHTGLALDFGAMMDPDRVARIVWDIAADQRRPFTEVQILRSRAPGSEGTPEVSYGARTPQAPEEPDAPVAAEAAPPLPVQHD</sequence>
<evidence type="ECO:0000256" key="1">
    <source>
        <dbReference type="ARBA" id="ARBA00006484"/>
    </source>
</evidence>
<dbReference type="InterPro" id="IPR036291">
    <property type="entry name" value="NAD(P)-bd_dom_sf"/>
</dbReference>
<proteinExistence type="inferred from homology"/>
<gene>
    <name evidence="4" type="ORF">GCM10009864_63580</name>
</gene>
<comment type="similarity">
    <text evidence="1">Belongs to the short-chain dehydrogenases/reductases (SDR) family.</text>
</comment>
<comment type="caution">
    <text evidence="4">The sequence shown here is derived from an EMBL/GenBank/DDBJ whole genome shotgun (WGS) entry which is preliminary data.</text>
</comment>
<dbReference type="SUPFAM" id="SSF51735">
    <property type="entry name" value="NAD(P)-binding Rossmann-fold domains"/>
    <property type="match status" value="1"/>
</dbReference>